<dbReference type="EMBL" id="CACRXK020005924">
    <property type="protein sequence ID" value="CAB4007821.1"/>
    <property type="molecule type" value="Genomic_DNA"/>
</dbReference>
<evidence type="ECO:0000256" key="1">
    <source>
        <dbReference type="SAM" id="MobiDB-lite"/>
    </source>
</evidence>
<sequence>MPPKKGKKPDKGPKESDGDQATGGKSKKGGTSVRHILCEKHSKVMEAMAKIKEGQKFDEVARTYSEDKARQGGDLGWMNRGSMTALPKKDDVRVTEINRKARKDYFRNKLEENRGKPKAFWDALRLVLPSKKNCNEIEKLVVDGEELSDKRDIANSLNEYFTTIASSLLASHQSHAAPQQENDPVISKNTFKFLVLNEDDVFNFLETMDISKATGADNISAKVLKTAAPYISNVVSNIFNACYQYGRFPSSWKTARVTPLFKGGFKTDRNNRRPISVLPCISKAQEIFANLDLQEFAAENNLIGDHQFAYARNSSTTAALIITVDSWKFAIDKGEKVVCTFLDLRKVFDIIDHDILISKLSKSGVTGNELKWFTSYLHERKQFVSCEGVESQRRLITHGVPQDDLNQHFVTTAQRTTGCRAAEEHELVEMIDNLPDDMNDSFKLRQVSKNEVTNIIKTLRTDSSTGSDCIPINYVKMAFLVWVLNYMSNRAQFVQIDDRTSNKMTIDFGIPQGSILGPMFLNLYVADLQENIDQQVTCFQHADDSTFYKHCKYIDLLQCEAEMNTALVQLSDWSYDSNLALNAGKTKCMVFSTQQMASTHSLHLHETSLAVDGKLLERIRVTKLLGLHITENLTWNDHIKQLSSTCYSTLVTLRKIKNFTPCYLRKQLVEQLILSKMDYGDLVFNPLPDYLLSRLQRIQFSAASFVTGKYVNSAETLLKLNWLPMRERRDFNLLKATHKAIYSQNWPNSYSKISGKYGNYPIDCSFYRPKSISIRILCTKLPGSCGNCSWTKHGYLSLASPRSLPKEDLTIYMDVAINPGPVGVRACKSDSTVKPSQMCSPLVPSNLKTLLAASPMIRESKQYTSQISSRIFTIPVVYSGLREWKRTEKPNFRFLRPVKTVEENFEVAYNIQTLVTPRQPYVRLHKQTVNRNNLISIPICRTDASFRPTRRAKFSLLNARSISNKSTAIREFIANNSVDILALTETWLNQDSQNEYIIRNCTPLNYVFKHVARKSRGGGVALIYKKAFAPPPSTSNGLTCESFLSEFRSFLEQIILDAGHFIITGDFNFHVDDQNNSQAAKFLDIIHSFNLKQHVCEPTHKDGHTLDLIITRYEDNIIDSLYINDPGISDHFSVNVNVLVEKPKRQRKEICCRKLRNINYEKFCTDLERSSLMSESTGSLPVSELVEEYETVLRSLLDTHAPLHNKLVTIRDFSPWYTQEIHAERIIKRRLERRWRSSNMATDRDLYVKQCMKVNDLIFHSKMSFYGDLIDSLGPDQRNLFSTVDKMIHKKAEKLYPSSGVSGNLANDFANFFCTKITNIRSTLLSETSMNFDYDKTYPIQAELSTFTPVTSENLGKLIDKMSSKSCQLDPIPASVFKKCGHLLLPVITDIVNLSLHHALVPPSLKMALLLPSMKKPSLDHEEFSSFRPISNLKFLSKAVEKVVASQVDTYIRDNNLYEVYQSAYKKYHSTETASVKVQNDILLALDNRSSVILLFLDLSAAFDTVDHQILLSRLEKRFGFNGKVLEWFSSYLSDRTQFVK</sequence>
<dbReference type="Gene3D" id="3.10.50.40">
    <property type="match status" value="1"/>
</dbReference>
<dbReference type="SUPFAM" id="SSF56219">
    <property type="entry name" value="DNase I-like"/>
    <property type="match status" value="1"/>
</dbReference>
<keyword evidence="2" id="KW-0695">RNA-directed DNA polymerase</keyword>
<evidence type="ECO:0000313" key="2">
    <source>
        <dbReference type="EMBL" id="CAB4007821.1"/>
    </source>
</evidence>
<dbReference type="InterPro" id="IPR005135">
    <property type="entry name" value="Endo/exonuclease/phosphatase"/>
</dbReference>
<name>A0A6S7IPY5_PARCT</name>
<dbReference type="Pfam" id="PF03372">
    <property type="entry name" value="Exo_endo_phos"/>
    <property type="match status" value="1"/>
</dbReference>
<comment type="caution">
    <text evidence="2">The sequence shown here is derived from an EMBL/GenBank/DDBJ whole genome shotgun (WGS) entry which is preliminary data.</text>
</comment>
<dbReference type="PANTHER" id="PTHR46670">
    <property type="entry name" value="ENDO/EXONUCLEASE/PHOSPHATASE DOMAIN-CONTAINING PROTEIN"/>
    <property type="match status" value="1"/>
</dbReference>
<keyword evidence="3" id="KW-1185">Reference proteome</keyword>
<dbReference type="PROSITE" id="PS50198">
    <property type="entry name" value="PPIC_PPIASE_2"/>
    <property type="match status" value="1"/>
</dbReference>
<dbReference type="PANTHER" id="PTHR46670:SF3">
    <property type="entry name" value="ENDONUCLEASE_EXONUCLEASE_PHOSPHATASE DOMAIN-CONTAINING PROTEIN"/>
    <property type="match status" value="1"/>
</dbReference>
<protein>
    <submittedName>
        <fullName evidence="2">RNA-directed DNA polymerase from mobile element jockey</fullName>
    </submittedName>
</protein>
<reference evidence="2" key="1">
    <citation type="submission" date="2020-04" db="EMBL/GenBank/DDBJ databases">
        <authorList>
            <person name="Alioto T."/>
            <person name="Alioto T."/>
            <person name="Gomez Garrido J."/>
        </authorList>
    </citation>
    <scope>NUCLEOTIDE SEQUENCE</scope>
    <source>
        <strain evidence="2">A484AB</strain>
    </source>
</reference>
<dbReference type="GO" id="GO:0003964">
    <property type="term" value="F:RNA-directed DNA polymerase activity"/>
    <property type="evidence" value="ECO:0007669"/>
    <property type="project" value="UniProtKB-KW"/>
</dbReference>
<evidence type="ECO:0000313" key="3">
    <source>
        <dbReference type="Proteomes" id="UP001152795"/>
    </source>
</evidence>
<keyword evidence="2" id="KW-0808">Transferase</keyword>
<organism evidence="2 3">
    <name type="scientific">Paramuricea clavata</name>
    <name type="common">Red gorgonian</name>
    <name type="synonym">Violescent sea-whip</name>
    <dbReference type="NCBI Taxonomy" id="317549"/>
    <lineage>
        <taxon>Eukaryota</taxon>
        <taxon>Metazoa</taxon>
        <taxon>Cnidaria</taxon>
        <taxon>Anthozoa</taxon>
        <taxon>Octocorallia</taxon>
        <taxon>Malacalcyonacea</taxon>
        <taxon>Plexauridae</taxon>
        <taxon>Paramuricea</taxon>
    </lineage>
</organism>
<dbReference type="SUPFAM" id="SSF54534">
    <property type="entry name" value="FKBP-like"/>
    <property type="match status" value="1"/>
</dbReference>
<feature type="non-terminal residue" evidence="2">
    <location>
        <position position="1"/>
    </location>
</feature>
<keyword evidence="2" id="KW-0548">Nucleotidyltransferase</keyword>
<dbReference type="InterPro" id="IPR000297">
    <property type="entry name" value="PPIase_PpiC"/>
</dbReference>
<dbReference type="InterPro" id="IPR036691">
    <property type="entry name" value="Endo/exonu/phosph_ase_sf"/>
</dbReference>
<dbReference type="GO" id="GO:0003755">
    <property type="term" value="F:peptidyl-prolyl cis-trans isomerase activity"/>
    <property type="evidence" value="ECO:0007669"/>
    <property type="project" value="InterPro"/>
</dbReference>
<accession>A0A6S7IPY5</accession>
<dbReference type="Pfam" id="PF00078">
    <property type="entry name" value="RVT_1"/>
    <property type="match status" value="3"/>
</dbReference>
<proteinExistence type="predicted"/>
<feature type="region of interest" description="Disordered" evidence="1">
    <location>
        <begin position="1"/>
        <end position="34"/>
    </location>
</feature>
<dbReference type="OrthoDB" id="419189at2759"/>
<dbReference type="PROSITE" id="PS50878">
    <property type="entry name" value="RT_POL"/>
    <property type="match status" value="2"/>
</dbReference>
<dbReference type="Pfam" id="PF13616">
    <property type="entry name" value="Rotamase_3"/>
    <property type="match status" value="1"/>
</dbReference>
<dbReference type="Gene3D" id="3.60.10.10">
    <property type="entry name" value="Endonuclease/exonuclease/phosphatase"/>
    <property type="match status" value="1"/>
</dbReference>
<dbReference type="InterPro" id="IPR046357">
    <property type="entry name" value="PPIase_dom_sf"/>
</dbReference>
<dbReference type="InterPro" id="IPR000477">
    <property type="entry name" value="RT_dom"/>
</dbReference>
<gene>
    <name evidence="2" type="ORF">PACLA_8A088648</name>
</gene>
<dbReference type="Proteomes" id="UP001152795">
    <property type="component" value="Unassembled WGS sequence"/>
</dbReference>